<proteinExistence type="predicted"/>
<dbReference type="Proteomes" id="UP001190926">
    <property type="component" value="Unassembled WGS sequence"/>
</dbReference>
<dbReference type="AlphaFoldDB" id="A0AAD4NXT8"/>
<comment type="caution">
    <text evidence="2">The sequence shown here is derived from an EMBL/GenBank/DDBJ whole genome shotgun (WGS) entry which is preliminary data.</text>
</comment>
<keyword evidence="3" id="KW-1185">Reference proteome</keyword>
<protein>
    <recommendedName>
        <fullName evidence="4">F-box protein</fullName>
    </recommendedName>
</protein>
<feature type="region of interest" description="Disordered" evidence="1">
    <location>
        <begin position="596"/>
        <end position="633"/>
    </location>
</feature>
<organism evidence="2 3">
    <name type="scientific">Perilla frutescens var. hirtella</name>
    <name type="common">Perilla citriodora</name>
    <name type="synonym">Perilla setoyensis</name>
    <dbReference type="NCBI Taxonomy" id="608512"/>
    <lineage>
        <taxon>Eukaryota</taxon>
        <taxon>Viridiplantae</taxon>
        <taxon>Streptophyta</taxon>
        <taxon>Embryophyta</taxon>
        <taxon>Tracheophyta</taxon>
        <taxon>Spermatophyta</taxon>
        <taxon>Magnoliopsida</taxon>
        <taxon>eudicotyledons</taxon>
        <taxon>Gunneridae</taxon>
        <taxon>Pentapetalae</taxon>
        <taxon>asterids</taxon>
        <taxon>lamiids</taxon>
        <taxon>Lamiales</taxon>
        <taxon>Lamiaceae</taxon>
        <taxon>Nepetoideae</taxon>
        <taxon>Elsholtzieae</taxon>
        <taxon>Perilla</taxon>
    </lineage>
</organism>
<reference evidence="2 3" key="1">
    <citation type="journal article" date="2021" name="Nat. Commun.">
        <title>Incipient diploidization of the medicinal plant Perilla within 10,000 years.</title>
        <authorList>
            <person name="Zhang Y."/>
            <person name="Shen Q."/>
            <person name="Leng L."/>
            <person name="Zhang D."/>
            <person name="Chen S."/>
            <person name="Shi Y."/>
            <person name="Ning Z."/>
            <person name="Chen S."/>
        </authorList>
    </citation>
    <scope>NUCLEOTIDE SEQUENCE [LARGE SCALE GENOMIC DNA]</scope>
    <source>
        <strain evidence="3">cv. PC099</strain>
    </source>
</reference>
<evidence type="ECO:0008006" key="4">
    <source>
        <dbReference type="Google" id="ProtNLM"/>
    </source>
</evidence>
<feature type="compositionally biased region" description="Polar residues" evidence="1">
    <location>
        <begin position="427"/>
        <end position="438"/>
    </location>
</feature>
<feature type="region of interest" description="Disordered" evidence="1">
    <location>
        <begin position="408"/>
        <end position="441"/>
    </location>
</feature>
<evidence type="ECO:0000313" key="2">
    <source>
        <dbReference type="EMBL" id="KAH6756091.1"/>
    </source>
</evidence>
<dbReference type="GO" id="GO:0010099">
    <property type="term" value="P:regulation of photomorphogenesis"/>
    <property type="evidence" value="ECO:0007669"/>
    <property type="project" value="InterPro"/>
</dbReference>
<dbReference type="EMBL" id="SDAM02029567">
    <property type="protein sequence ID" value="KAH6756091.1"/>
    <property type="molecule type" value="Genomic_DNA"/>
</dbReference>
<feature type="compositionally biased region" description="Polar residues" evidence="1">
    <location>
        <begin position="1"/>
        <end position="25"/>
    </location>
</feature>
<name>A0AAD4NXT8_PERFH</name>
<accession>A0AAD4NXT8</accession>
<sequence>MSKQVMRSINDSTGKTRQTVQSSQPGWMAHWMRTGSNATAERRDGGAYGNKELDRMSRDDHITLGASGSVKDHGKITSYTESLRMSSKCLGDEGICSAQLKHGQDTDHSLDCGKAINYTGGIQFSSGVLAANEDSLREYRSSMEGTSKKPIEWVKTHFSAKDRSSSTSMPSQERLVGPSTHIVPYHDLERYKLDKGKAVVFPSVSRPSIVSNNQLLGNRLKMIGQEHCQKHFQSTDLIWERKVGSQSEPDTSIDVCFGDHNTSLLLDAPSMDDHHQPKSDQDWFQKTQKSQYITSLPPSQCIASEKNEHKMSRYDPYPRQKLPTCVHEAMRICATVDSVEATPGSCPWFSQTTHSLLITKNSDVDVSKETDIFRRLITQMNGNSSRGLENVPPYFGQANRGVKLQAISSSNSDGQGNVGDIRIGTSKVASKNESSAETDTMDMDFWKDERLNSGANSTRSTKVFNLDNNVSPRIDVASSSRDVGHRWRSSGIPDINLEVPALPAVASSSEDVPTSSRTQSLEMDMLLAQAEQPEPKSNLFLQDSPKLDPTARWVKRLKLSSSDSSAQGTKSSNLVESLSREKKRVFFRSNLKKGIARSETTPEEQHGKEPFLSDGSGYLSKEGGHLSPDPPKKSKEMLLSHVWIKRWLSNGTQISQKKPEAVVVCEPQSLKSSPEDDELQKKQFPSIAAMALMGKSMTGFQSCELQKRGSFTIWNTKAF</sequence>
<dbReference type="PANTHER" id="PTHR36062">
    <property type="entry name" value="OS01G0687300 PROTEIN"/>
    <property type="match status" value="1"/>
</dbReference>
<evidence type="ECO:0000256" key="1">
    <source>
        <dbReference type="SAM" id="MobiDB-lite"/>
    </source>
</evidence>
<feature type="region of interest" description="Disordered" evidence="1">
    <location>
        <begin position="1"/>
        <end position="29"/>
    </location>
</feature>
<gene>
    <name evidence="2" type="ORF">C2S53_004352</name>
</gene>
<evidence type="ECO:0000313" key="3">
    <source>
        <dbReference type="Proteomes" id="UP001190926"/>
    </source>
</evidence>
<dbReference type="InterPro" id="IPR037476">
    <property type="entry name" value="PCH1"/>
</dbReference>
<dbReference type="PANTHER" id="PTHR36062:SF1">
    <property type="entry name" value="OS01G0687300 PROTEIN"/>
    <property type="match status" value="1"/>
</dbReference>